<dbReference type="SMART" id="SM00355">
    <property type="entry name" value="ZnF_C2H2"/>
    <property type="match status" value="1"/>
</dbReference>
<dbReference type="EMBL" id="WEIX01015021">
    <property type="protein sequence ID" value="NWH27553.1"/>
    <property type="molecule type" value="Genomic_DNA"/>
</dbReference>
<dbReference type="FunFam" id="3.30.160.60:FF:001498">
    <property type="entry name" value="Zinc finger protein 404"/>
    <property type="match status" value="1"/>
</dbReference>
<keyword evidence="2" id="KW-0479">Metal-binding</keyword>
<evidence type="ECO:0000313" key="9">
    <source>
        <dbReference type="EMBL" id="NWH27553.1"/>
    </source>
</evidence>
<dbReference type="Proteomes" id="UP000640762">
    <property type="component" value="Unassembled WGS sequence"/>
</dbReference>
<dbReference type="GO" id="GO:0000981">
    <property type="term" value="F:DNA-binding transcription factor activity, RNA polymerase II-specific"/>
    <property type="evidence" value="ECO:0007669"/>
    <property type="project" value="TreeGrafter"/>
</dbReference>
<keyword evidence="10" id="KW-1185">Reference proteome</keyword>
<evidence type="ECO:0000259" key="8">
    <source>
        <dbReference type="PROSITE" id="PS50157"/>
    </source>
</evidence>
<dbReference type="GO" id="GO:0008270">
    <property type="term" value="F:zinc ion binding"/>
    <property type="evidence" value="ECO:0007669"/>
    <property type="project" value="UniProtKB-KW"/>
</dbReference>
<feature type="domain" description="C2H2-type" evidence="8">
    <location>
        <begin position="1"/>
        <end position="21"/>
    </location>
</feature>
<keyword evidence="5" id="KW-0862">Zinc</keyword>
<keyword evidence="4 7" id="KW-0863">Zinc-finger</keyword>
<dbReference type="SUPFAM" id="SSF57667">
    <property type="entry name" value="beta-beta-alpha zinc fingers"/>
    <property type="match status" value="1"/>
</dbReference>
<dbReference type="FunFam" id="3.30.160.60:FF:000446">
    <property type="entry name" value="Zinc finger protein"/>
    <property type="match status" value="1"/>
</dbReference>
<dbReference type="PANTHER" id="PTHR23226">
    <property type="entry name" value="ZINC FINGER AND SCAN DOMAIN-CONTAINING"/>
    <property type="match status" value="1"/>
</dbReference>
<protein>
    <submittedName>
        <fullName evidence="9">ZSC20 protein</fullName>
    </submittedName>
</protein>
<evidence type="ECO:0000256" key="2">
    <source>
        <dbReference type="ARBA" id="ARBA00022723"/>
    </source>
</evidence>
<dbReference type="PROSITE" id="PS50157">
    <property type="entry name" value="ZINC_FINGER_C2H2_2"/>
    <property type="match status" value="2"/>
</dbReference>
<reference evidence="9" key="1">
    <citation type="submission" date="2019-10" db="EMBL/GenBank/DDBJ databases">
        <title>Bird 10,000 Genomes (B10K) Project - Family phase.</title>
        <authorList>
            <person name="Zhang G."/>
        </authorList>
    </citation>
    <scope>NUCLEOTIDE SEQUENCE</scope>
    <source>
        <strain evidence="9">B10K-DU-012-65</strain>
        <tissue evidence="9">Muscle</tissue>
    </source>
</reference>
<dbReference type="FunFam" id="3.30.160.60:FF:000759">
    <property type="entry name" value="zinc finger protein 16"/>
    <property type="match status" value="1"/>
</dbReference>
<sequence length="65" mass="7498">KCFTQRTQLVTHQRVHTGERPYPCSECGKRFGDKSRLTVHQRIHTGDRPFPCPTCGKGFRQKIAL</sequence>
<gene>
    <name evidence="9" type="primary">Zscan20_2</name>
    <name evidence="9" type="ORF">GRUAME_R15195</name>
</gene>
<evidence type="ECO:0000256" key="5">
    <source>
        <dbReference type="ARBA" id="ARBA00022833"/>
    </source>
</evidence>
<dbReference type="Pfam" id="PF00096">
    <property type="entry name" value="zf-C2H2"/>
    <property type="match status" value="1"/>
</dbReference>
<keyword evidence="3" id="KW-0677">Repeat</keyword>
<evidence type="ECO:0000256" key="3">
    <source>
        <dbReference type="ARBA" id="ARBA00022737"/>
    </source>
</evidence>
<evidence type="ECO:0000256" key="6">
    <source>
        <dbReference type="ARBA" id="ARBA00023242"/>
    </source>
</evidence>
<feature type="non-terminal residue" evidence="9">
    <location>
        <position position="1"/>
    </location>
</feature>
<dbReference type="GO" id="GO:0005634">
    <property type="term" value="C:nucleus"/>
    <property type="evidence" value="ECO:0007669"/>
    <property type="project" value="UniProtKB-SubCell"/>
</dbReference>
<accession>A0A850U9Y0</accession>
<proteinExistence type="predicted"/>
<dbReference type="AlphaFoldDB" id="A0A850U9Y0"/>
<dbReference type="InterPro" id="IPR036236">
    <property type="entry name" value="Znf_C2H2_sf"/>
</dbReference>
<dbReference type="InterPro" id="IPR013087">
    <property type="entry name" value="Znf_C2H2_type"/>
</dbReference>
<comment type="caution">
    <text evidence="9">The sequence shown here is derived from an EMBL/GenBank/DDBJ whole genome shotgun (WGS) entry which is preliminary data.</text>
</comment>
<dbReference type="Gene3D" id="3.30.160.60">
    <property type="entry name" value="Classic Zinc Finger"/>
    <property type="match status" value="3"/>
</dbReference>
<evidence type="ECO:0000256" key="4">
    <source>
        <dbReference type="ARBA" id="ARBA00022771"/>
    </source>
</evidence>
<feature type="domain" description="C2H2-type" evidence="8">
    <location>
        <begin position="22"/>
        <end position="49"/>
    </location>
</feature>
<evidence type="ECO:0000256" key="7">
    <source>
        <dbReference type="PROSITE-ProRule" id="PRU00042"/>
    </source>
</evidence>
<comment type="subcellular location">
    <subcellularLocation>
        <location evidence="1">Nucleus</location>
    </subcellularLocation>
</comment>
<evidence type="ECO:0000256" key="1">
    <source>
        <dbReference type="ARBA" id="ARBA00004123"/>
    </source>
</evidence>
<name>A0A850U9Y0_GRUAM</name>
<dbReference type="GO" id="GO:0000978">
    <property type="term" value="F:RNA polymerase II cis-regulatory region sequence-specific DNA binding"/>
    <property type="evidence" value="ECO:0007669"/>
    <property type="project" value="TreeGrafter"/>
</dbReference>
<feature type="non-terminal residue" evidence="9">
    <location>
        <position position="65"/>
    </location>
</feature>
<dbReference type="PANTHER" id="PTHR23226:SF416">
    <property type="entry name" value="FI01424P"/>
    <property type="match status" value="1"/>
</dbReference>
<dbReference type="PROSITE" id="PS00028">
    <property type="entry name" value="ZINC_FINGER_C2H2_1"/>
    <property type="match status" value="1"/>
</dbReference>
<evidence type="ECO:0000313" key="10">
    <source>
        <dbReference type="Proteomes" id="UP000640762"/>
    </source>
</evidence>
<keyword evidence="6" id="KW-0539">Nucleus</keyword>
<organism evidence="9 10">
    <name type="scientific">Grus americana</name>
    <name type="common">Whooping crane</name>
    <dbReference type="NCBI Taxonomy" id="9117"/>
    <lineage>
        <taxon>Eukaryota</taxon>
        <taxon>Metazoa</taxon>
        <taxon>Chordata</taxon>
        <taxon>Craniata</taxon>
        <taxon>Vertebrata</taxon>
        <taxon>Euteleostomi</taxon>
        <taxon>Archelosauria</taxon>
        <taxon>Archosauria</taxon>
        <taxon>Dinosauria</taxon>
        <taxon>Saurischia</taxon>
        <taxon>Theropoda</taxon>
        <taxon>Coelurosauria</taxon>
        <taxon>Aves</taxon>
        <taxon>Neognathae</taxon>
        <taxon>Neoaves</taxon>
        <taxon>Gruiformes</taxon>
        <taxon>Gruidae</taxon>
        <taxon>Grus</taxon>
    </lineage>
</organism>